<dbReference type="InParanoid" id="A0A2J7QJV6"/>
<gene>
    <name evidence="1" type="ORF">B7P43_G04430</name>
</gene>
<dbReference type="GO" id="GO:0003676">
    <property type="term" value="F:nucleic acid binding"/>
    <property type="evidence" value="ECO:0007669"/>
    <property type="project" value="InterPro"/>
</dbReference>
<name>A0A2J7QJV6_9NEOP</name>
<organism evidence="1 2">
    <name type="scientific">Cryptotermes secundus</name>
    <dbReference type="NCBI Taxonomy" id="105785"/>
    <lineage>
        <taxon>Eukaryota</taxon>
        <taxon>Metazoa</taxon>
        <taxon>Ecdysozoa</taxon>
        <taxon>Arthropoda</taxon>
        <taxon>Hexapoda</taxon>
        <taxon>Insecta</taxon>
        <taxon>Pterygota</taxon>
        <taxon>Neoptera</taxon>
        <taxon>Polyneoptera</taxon>
        <taxon>Dictyoptera</taxon>
        <taxon>Blattodea</taxon>
        <taxon>Blattoidea</taxon>
        <taxon>Termitoidae</taxon>
        <taxon>Kalotermitidae</taxon>
        <taxon>Cryptotermitinae</taxon>
        <taxon>Cryptotermes</taxon>
    </lineage>
</organism>
<dbReference type="Gene3D" id="3.30.420.10">
    <property type="entry name" value="Ribonuclease H-like superfamily/Ribonuclease H"/>
    <property type="match status" value="1"/>
</dbReference>
<dbReference type="EMBL" id="NEVH01013549">
    <property type="protein sequence ID" value="PNF28855.1"/>
    <property type="molecule type" value="Genomic_DNA"/>
</dbReference>
<evidence type="ECO:0000313" key="1">
    <source>
        <dbReference type="EMBL" id="PNF28855.1"/>
    </source>
</evidence>
<dbReference type="AlphaFoldDB" id="A0A2J7QJV6"/>
<accession>A0A2J7QJV6</accession>
<evidence type="ECO:0000313" key="2">
    <source>
        <dbReference type="Proteomes" id="UP000235965"/>
    </source>
</evidence>
<reference evidence="1 2" key="1">
    <citation type="submission" date="2017-12" db="EMBL/GenBank/DDBJ databases">
        <title>Hemimetabolous genomes reveal molecular basis of termite eusociality.</title>
        <authorList>
            <person name="Harrison M.C."/>
            <person name="Jongepier E."/>
            <person name="Robertson H.M."/>
            <person name="Arning N."/>
            <person name="Bitard-Feildel T."/>
            <person name="Chao H."/>
            <person name="Childers C.P."/>
            <person name="Dinh H."/>
            <person name="Doddapaneni H."/>
            <person name="Dugan S."/>
            <person name="Gowin J."/>
            <person name="Greiner C."/>
            <person name="Han Y."/>
            <person name="Hu H."/>
            <person name="Hughes D.S.T."/>
            <person name="Huylmans A.-K."/>
            <person name="Kemena C."/>
            <person name="Kremer L.P.M."/>
            <person name="Lee S.L."/>
            <person name="Lopez-Ezquerra A."/>
            <person name="Mallet L."/>
            <person name="Monroy-Kuhn J.M."/>
            <person name="Moser A."/>
            <person name="Murali S.C."/>
            <person name="Muzny D.M."/>
            <person name="Otani S."/>
            <person name="Piulachs M.-D."/>
            <person name="Poelchau M."/>
            <person name="Qu J."/>
            <person name="Schaub F."/>
            <person name="Wada-Katsumata A."/>
            <person name="Worley K.C."/>
            <person name="Xie Q."/>
            <person name="Ylla G."/>
            <person name="Poulsen M."/>
            <person name="Gibbs R.A."/>
            <person name="Schal C."/>
            <person name="Richards S."/>
            <person name="Belles X."/>
            <person name="Korb J."/>
            <person name="Bornberg-Bauer E."/>
        </authorList>
    </citation>
    <scope>NUCLEOTIDE SEQUENCE [LARGE SCALE GENOMIC DNA]</scope>
    <source>
        <tissue evidence="1">Whole body</tissue>
    </source>
</reference>
<proteinExistence type="predicted"/>
<dbReference type="InterPro" id="IPR036397">
    <property type="entry name" value="RNaseH_sf"/>
</dbReference>
<keyword evidence="2" id="KW-1185">Reference proteome</keyword>
<protein>
    <submittedName>
        <fullName evidence="1">Uncharacterized protein</fullName>
    </submittedName>
</protein>
<comment type="caution">
    <text evidence="1">The sequence shown here is derived from an EMBL/GenBank/DDBJ whole genome shotgun (WGS) entry which is preliminary data.</text>
</comment>
<dbReference type="Proteomes" id="UP000235965">
    <property type="component" value="Unassembled WGS sequence"/>
</dbReference>
<sequence>MPKVKVSQRTKLQMYQRKFEGEMISTDNEILYCRACEKMSFGVCQEILTENLNMLSFAMKFVPRFLTNDHKQRCVNMCLEQREKPNEERTFTCISRIIMGDESWIYSSDLAVEEPTITKSKKVRQVQS</sequence>